<dbReference type="Proteomes" id="UP000034085">
    <property type="component" value="Chromosome"/>
</dbReference>
<sequence length="150" mass="16731">MFSQLKARNKILLFWGLMDLLALGVYFWQSSLQGNVPFYSDVVNFTRTFSAYGASEGPGAAIQIVFLVGLLMKISLIYTAYLFLFKDKLNYILLGIQEVLRFASLTCSVSLFPLFFSLIGSHSAALALSGFLLSECAKVGSLWWYHSRSA</sequence>
<reference evidence="2 3" key="1">
    <citation type="journal article" date="2013" name="Appl. Microbiol. Biotechnol.">
        <title>Glycerol assimilation and production of 1,3-propanediol by Citrobacter amalonaticus Y19.</title>
        <authorList>
            <person name="Ainala S.K."/>
            <person name="Ashok S."/>
            <person name="Ko Y."/>
            <person name="Park S."/>
        </authorList>
    </citation>
    <scope>NUCLEOTIDE SEQUENCE [LARGE SCALE GENOMIC DNA]</scope>
    <source>
        <strain evidence="2 3">Y19</strain>
    </source>
</reference>
<dbReference type="AlphaFoldDB" id="A0A0F6TYH2"/>
<gene>
    <name evidence="2" type="ORF">F384_22100</name>
</gene>
<dbReference type="OrthoDB" id="6922075at2"/>
<feature type="transmembrane region" description="Helical" evidence="1">
    <location>
        <begin position="12"/>
        <end position="29"/>
    </location>
</feature>
<protein>
    <submittedName>
        <fullName evidence="2">Uncharacterized protein</fullName>
    </submittedName>
</protein>
<evidence type="ECO:0000313" key="2">
    <source>
        <dbReference type="EMBL" id="AKE61059.1"/>
    </source>
</evidence>
<organism evidence="2 3">
    <name type="scientific">Citrobacter amalonaticus Y19</name>
    <dbReference type="NCBI Taxonomy" id="1261127"/>
    <lineage>
        <taxon>Bacteria</taxon>
        <taxon>Pseudomonadati</taxon>
        <taxon>Pseudomonadota</taxon>
        <taxon>Gammaproteobacteria</taxon>
        <taxon>Enterobacterales</taxon>
        <taxon>Enterobacteriaceae</taxon>
        <taxon>Citrobacter</taxon>
    </lineage>
</organism>
<name>A0A0F6TYH2_CITAM</name>
<feature type="transmembrane region" description="Helical" evidence="1">
    <location>
        <begin position="60"/>
        <end position="84"/>
    </location>
</feature>
<dbReference type="HOGENOM" id="CLU_145305_0_0_6"/>
<keyword evidence="1" id="KW-0472">Membrane</keyword>
<dbReference type="EMBL" id="CP011132">
    <property type="protein sequence ID" value="AKE61059.1"/>
    <property type="molecule type" value="Genomic_DNA"/>
</dbReference>
<dbReference type="RefSeq" id="WP_046493819.1">
    <property type="nucleotide sequence ID" value="NZ_CP011132.1"/>
</dbReference>
<dbReference type="PATRIC" id="fig|1261127.3.peg.4582"/>
<keyword evidence="1" id="KW-0812">Transmembrane</keyword>
<proteinExistence type="predicted"/>
<keyword evidence="1" id="KW-1133">Transmembrane helix</keyword>
<dbReference type="KEGG" id="cama:F384_22100"/>
<evidence type="ECO:0000256" key="1">
    <source>
        <dbReference type="SAM" id="Phobius"/>
    </source>
</evidence>
<evidence type="ECO:0000313" key="3">
    <source>
        <dbReference type="Proteomes" id="UP000034085"/>
    </source>
</evidence>
<accession>A0A0F6TYH2</accession>